<dbReference type="Proteomes" id="UP000824083">
    <property type="component" value="Unassembled WGS sequence"/>
</dbReference>
<dbReference type="EMBL" id="DVMY01000085">
    <property type="protein sequence ID" value="HIU37707.1"/>
    <property type="molecule type" value="Genomic_DNA"/>
</dbReference>
<protein>
    <submittedName>
        <fullName evidence="4">[FeFe] hydrogenase H-cluster maturation GTPase HydF</fullName>
    </submittedName>
</protein>
<dbReference type="Gene3D" id="3.40.50.11420">
    <property type="match status" value="1"/>
</dbReference>
<gene>
    <name evidence="4" type="primary">hydF</name>
    <name evidence="4" type="ORF">IAC56_05480</name>
</gene>
<feature type="domain" description="Hydrogen maturase F tetramerization" evidence="3">
    <location>
        <begin position="281"/>
        <end position="393"/>
    </location>
</feature>
<feature type="domain" description="Hydrogen maturase F dimerization" evidence="2">
    <location>
        <begin position="177"/>
        <end position="274"/>
    </location>
</feature>
<dbReference type="NCBIfam" id="TIGR03918">
    <property type="entry name" value="GTP_HydF"/>
    <property type="match status" value="1"/>
</dbReference>
<accession>A0A9D1LGE0</accession>
<evidence type="ECO:0000313" key="5">
    <source>
        <dbReference type="Proteomes" id="UP000824083"/>
    </source>
</evidence>
<reference evidence="4" key="2">
    <citation type="journal article" date="2021" name="PeerJ">
        <title>Extensive microbial diversity within the chicken gut microbiome revealed by metagenomics and culture.</title>
        <authorList>
            <person name="Gilroy R."/>
            <person name="Ravi A."/>
            <person name="Getino M."/>
            <person name="Pursley I."/>
            <person name="Horton D.L."/>
            <person name="Alikhan N.F."/>
            <person name="Baker D."/>
            <person name="Gharbi K."/>
            <person name="Hall N."/>
            <person name="Watson M."/>
            <person name="Adriaenssens E.M."/>
            <person name="Foster-Nyarko E."/>
            <person name="Jarju S."/>
            <person name="Secka A."/>
            <person name="Antonio M."/>
            <person name="Oren A."/>
            <person name="Chaudhuri R.R."/>
            <person name="La Ragione R."/>
            <person name="Hildebrand F."/>
            <person name="Pallen M.J."/>
        </authorList>
    </citation>
    <scope>NUCLEOTIDE SEQUENCE</scope>
    <source>
        <strain evidence="4">7463</strain>
    </source>
</reference>
<name>A0A9D1LGE0_9BURK</name>
<evidence type="ECO:0000313" key="4">
    <source>
        <dbReference type="EMBL" id="HIU37707.1"/>
    </source>
</evidence>
<evidence type="ECO:0000259" key="2">
    <source>
        <dbReference type="Pfam" id="PF18128"/>
    </source>
</evidence>
<reference evidence="4" key="1">
    <citation type="submission" date="2020-10" db="EMBL/GenBank/DDBJ databases">
        <authorList>
            <person name="Gilroy R."/>
        </authorList>
    </citation>
    <scope>NUCLEOTIDE SEQUENCE</scope>
    <source>
        <strain evidence="4">7463</strain>
    </source>
</reference>
<evidence type="ECO:0000259" key="1">
    <source>
        <dbReference type="Pfam" id="PF01926"/>
    </source>
</evidence>
<dbReference type="GO" id="GO:0030488">
    <property type="term" value="P:tRNA methylation"/>
    <property type="evidence" value="ECO:0007669"/>
    <property type="project" value="TreeGrafter"/>
</dbReference>
<dbReference type="Pfam" id="PF18128">
    <property type="entry name" value="HydF_dimer"/>
    <property type="match status" value="1"/>
</dbReference>
<dbReference type="PANTHER" id="PTHR42714:SF6">
    <property type="entry name" value="TRANSLATION INITIATION FACTOR IF-2"/>
    <property type="match status" value="1"/>
</dbReference>
<dbReference type="Gene3D" id="3.40.50.11410">
    <property type="match status" value="1"/>
</dbReference>
<dbReference type="Pfam" id="PF18133">
    <property type="entry name" value="HydF_tetramer"/>
    <property type="match status" value="1"/>
</dbReference>
<comment type="caution">
    <text evidence="4">The sequence shown here is derived from an EMBL/GenBank/DDBJ whole genome shotgun (WGS) entry which is preliminary data.</text>
</comment>
<dbReference type="Pfam" id="PF01926">
    <property type="entry name" value="MMR_HSR1"/>
    <property type="match status" value="1"/>
</dbReference>
<dbReference type="Gene3D" id="3.40.50.300">
    <property type="entry name" value="P-loop containing nucleotide triphosphate hydrolases"/>
    <property type="match status" value="1"/>
</dbReference>
<evidence type="ECO:0000259" key="3">
    <source>
        <dbReference type="Pfam" id="PF18133"/>
    </source>
</evidence>
<proteinExistence type="predicted"/>
<dbReference type="GO" id="GO:0002098">
    <property type="term" value="P:tRNA wobble uridine modification"/>
    <property type="evidence" value="ECO:0007669"/>
    <property type="project" value="TreeGrafter"/>
</dbReference>
<dbReference type="NCBIfam" id="TIGR00231">
    <property type="entry name" value="small_GTP"/>
    <property type="match status" value="1"/>
</dbReference>
<dbReference type="InterPro" id="IPR005225">
    <property type="entry name" value="Small_GTP-bd"/>
</dbReference>
<dbReference type="InterPro" id="IPR023873">
    <property type="entry name" value="FeFe-hyd_GTPase_HydF"/>
</dbReference>
<dbReference type="SUPFAM" id="SSF52540">
    <property type="entry name" value="P-loop containing nucleoside triphosphate hydrolases"/>
    <property type="match status" value="1"/>
</dbReference>
<dbReference type="GO" id="GO:0005525">
    <property type="term" value="F:GTP binding"/>
    <property type="evidence" value="ECO:0007669"/>
    <property type="project" value="InterPro"/>
</dbReference>
<dbReference type="PANTHER" id="PTHR42714">
    <property type="entry name" value="TRNA MODIFICATION GTPASE GTPBP3"/>
    <property type="match status" value="1"/>
</dbReference>
<dbReference type="InterPro" id="IPR027417">
    <property type="entry name" value="P-loop_NTPase"/>
</dbReference>
<feature type="domain" description="G" evidence="1">
    <location>
        <begin position="11"/>
        <end position="124"/>
    </location>
</feature>
<dbReference type="InterPro" id="IPR006073">
    <property type="entry name" value="GTP-bd"/>
</dbReference>
<sequence>METPKGLRLHFGLFGKRNAGKSSLINALANQNISIVSSVAGTTTDPVEKAFELSPIGPVVFMDTAGIDDIGDLGQARVQKSLSVLEWMDIAIVVCEAGTWGEHEEGILKTTKLNGTPTIIVFNKTDLKEPAADQMDSLRLRGYRVIQTSAAKRQGISELRDAIVQTVLEKTEPDRPLMGDLAKAGDTVILVTPIDTGAPKGRLILPQVQAIRELLDAGAKCMVIKEDRITETLNEIKEPPQLVVTDSQVVLRVVKEVPEPIPITTFSIQMAYSKSDLLEMAIGAAALTKLKPGDKVLIAETCSHHPLKDDIGRIKIPNWLKKTFGDLDIEITVGKDFPTDLTPYKVIIQCGGCIVTRRHMLARLRQARAQGVPMTNYGVTISYLQGVLPRVLACHPDAKAAFDEALKTL</sequence>
<dbReference type="CDD" id="cd00880">
    <property type="entry name" value="Era_like"/>
    <property type="match status" value="1"/>
</dbReference>
<dbReference type="AlphaFoldDB" id="A0A9D1LGE0"/>
<dbReference type="GO" id="GO:0005737">
    <property type="term" value="C:cytoplasm"/>
    <property type="evidence" value="ECO:0007669"/>
    <property type="project" value="TreeGrafter"/>
</dbReference>
<dbReference type="InterPro" id="IPR040644">
    <property type="entry name" value="HydF_tetramer"/>
</dbReference>
<organism evidence="4 5">
    <name type="scientific">Candidatus Aphodousia faecigallinarum</name>
    <dbReference type="NCBI Taxonomy" id="2840677"/>
    <lineage>
        <taxon>Bacteria</taxon>
        <taxon>Pseudomonadati</taxon>
        <taxon>Pseudomonadota</taxon>
        <taxon>Betaproteobacteria</taxon>
        <taxon>Burkholderiales</taxon>
        <taxon>Sutterellaceae</taxon>
        <taxon>Sutterellaceae incertae sedis</taxon>
        <taxon>Candidatus Aphodousia</taxon>
    </lineage>
</organism>
<dbReference type="InterPro" id="IPR041606">
    <property type="entry name" value="HydF_dimer"/>
</dbReference>